<dbReference type="STRING" id="1227496.C489_03296"/>
<proteinExistence type="predicted"/>
<dbReference type="Proteomes" id="UP000011632">
    <property type="component" value="Unassembled WGS sequence"/>
</dbReference>
<organism evidence="1 2">
    <name type="scientific">Natrinema versiforme JCM 10478</name>
    <dbReference type="NCBI Taxonomy" id="1227496"/>
    <lineage>
        <taxon>Archaea</taxon>
        <taxon>Methanobacteriati</taxon>
        <taxon>Methanobacteriota</taxon>
        <taxon>Stenosarchaea group</taxon>
        <taxon>Halobacteria</taxon>
        <taxon>Halobacteriales</taxon>
        <taxon>Natrialbaceae</taxon>
        <taxon>Natrinema</taxon>
    </lineage>
</organism>
<name>L9Y7A5_9EURY</name>
<evidence type="ECO:0000313" key="1">
    <source>
        <dbReference type="EMBL" id="ELY69940.1"/>
    </source>
</evidence>
<gene>
    <name evidence="1" type="ORF">C489_03296</name>
</gene>
<dbReference type="Gene3D" id="3.40.50.300">
    <property type="entry name" value="P-loop containing nucleotide triphosphate hydrolases"/>
    <property type="match status" value="1"/>
</dbReference>
<dbReference type="SUPFAM" id="SSF52540">
    <property type="entry name" value="P-loop containing nucleoside triphosphate hydrolases"/>
    <property type="match status" value="1"/>
</dbReference>
<reference evidence="1 2" key="1">
    <citation type="journal article" date="2014" name="PLoS Genet.">
        <title>Phylogenetically driven sequencing of extremely halophilic archaea reveals strategies for static and dynamic osmo-response.</title>
        <authorList>
            <person name="Becker E.A."/>
            <person name="Seitzer P.M."/>
            <person name="Tritt A."/>
            <person name="Larsen D."/>
            <person name="Krusor M."/>
            <person name="Yao A.I."/>
            <person name="Wu D."/>
            <person name="Madern D."/>
            <person name="Eisen J.A."/>
            <person name="Darling A.E."/>
            <person name="Facciotti M.T."/>
        </authorList>
    </citation>
    <scope>NUCLEOTIDE SEQUENCE [LARGE SCALE GENOMIC DNA]</scope>
    <source>
        <strain evidence="1 2">JCM 10478</strain>
    </source>
</reference>
<comment type="caution">
    <text evidence="1">The sequence shown here is derived from an EMBL/GenBank/DDBJ whole genome shotgun (WGS) entry which is preliminary data.</text>
</comment>
<evidence type="ECO:0008006" key="3">
    <source>
        <dbReference type="Google" id="ProtNLM"/>
    </source>
</evidence>
<dbReference type="InterPro" id="IPR055927">
    <property type="entry name" value="DUF7504"/>
</dbReference>
<protein>
    <recommendedName>
        <fullName evidence="3">Recombinase RecA</fullName>
    </recommendedName>
</protein>
<dbReference type="AlphaFoldDB" id="L9Y7A5"/>
<accession>L9Y7A5</accession>
<sequence length="210" mass="22809">MYDLADVLPDTELDPGTNVLVAGPPLTGKRRIAFEILGSGANRGDGSIVVTTKDSADKVLENFGDHVSDDVDPNIGVVDCVTKQRGIGTIDDDPRIKYASSPVDMTGIGIKISEFLQDFYESRGLTENRVLLHSVSTLLMYSDLQTVFRFLHVFTGRIQSADALGVYVIDSTAHDDQTMNTLKQLFDAVIELEEAADGEEPEIRTAGLST</sequence>
<dbReference type="InterPro" id="IPR027417">
    <property type="entry name" value="P-loop_NTPase"/>
</dbReference>
<evidence type="ECO:0000313" key="2">
    <source>
        <dbReference type="Proteomes" id="UP000011632"/>
    </source>
</evidence>
<dbReference type="EMBL" id="AOID01000013">
    <property type="protein sequence ID" value="ELY69940.1"/>
    <property type="molecule type" value="Genomic_DNA"/>
</dbReference>
<dbReference type="PATRIC" id="fig|1227496.3.peg.666"/>
<dbReference type="RefSeq" id="WP_006429709.1">
    <property type="nucleotide sequence ID" value="NZ_AOID01000013.1"/>
</dbReference>
<dbReference type="Pfam" id="PF24336">
    <property type="entry name" value="DUF7504"/>
    <property type="match status" value="1"/>
</dbReference>
<dbReference type="OrthoDB" id="70318at2157"/>
<keyword evidence="2" id="KW-1185">Reference proteome</keyword>